<dbReference type="AlphaFoldDB" id="A0A645G1Y5"/>
<gene>
    <name evidence="2" type="ORF">SDC9_168024</name>
</gene>
<protein>
    <submittedName>
        <fullName evidence="2">Uncharacterized protein</fullName>
    </submittedName>
</protein>
<keyword evidence="1" id="KW-0812">Transmembrane</keyword>
<organism evidence="2">
    <name type="scientific">bioreactor metagenome</name>
    <dbReference type="NCBI Taxonomy" id="1076179"/>
    <lineage>
        <taxon>unclassified sequences</taxon>
        <taxon>metagenomes</taxon>
        <taxon>ecological metagenomes</taxon>
    </lineage>
</organism>
<dbReference type="EMBL" id="VSSQ01068455">
    <property type="protein sequence ID" value="MPN20645.1"/>
    <property type="molecule type" value="Genomic_DNA"/>
</dbReference>
<reference evidence="2" key="1">
    <citation type="submission" date="2019-08" db="EMBL/GenBank/DDBJ databases">
        <authorList>
            <person name="Kucharzyk K."/>
            <person name="Murdoch R.W."/>
            <person name="Higgins S."/>
            <person name="Loffler F."/>
        </authorList>
    </citation>
    <scope>NUCLEOTIDE SEQUENCE</scope>
</reference>
<name>A0A645G1Y5_9ZZZZ</name>
<evidence type="ECO:0000313" key="2">
    <source>
        <dbReference type="EMBL" id="MPN20645.1"/>
    </source>
</evidence>
<feature type="transmembrane region" description="Helical" evidence="1">
    <location>
        <begin position="105"/>
        <end position="126"/>
    </location>
</feature>
<keyword evidence="1" id="KW-1133">Transmembrane helix</keyword>
<sequence>MEFIADVLRNGQSIWKNVGRAVNGLEIGIPGNRIVRITRACFQLPFFILKRIGQHVGRKEMHVIHQIPFFREIRCIGTFHRNPTGLRGLDPSSFKAVSKSKQVSLLFHSFAIVIGFIIHHPLIFLAEKHGRQFHIP</sequence>
<evidence type="ECO:0000256" key="1">
    <source>
        <dbReference type="SAM" id="Phobius"/>
    </source>
</evidence>
<keyword evidence="1" id="KW-0472">Membrane</keyword>
<comment type="caution">
    <text evidence="2">The sequence shown here is derived from an EMBL/GenBank/DDBJ whole genome shotgun (WGS) entry which is preliminary data.</text>
</comment>
<proteinExistence type="predicted"/>
<accession>A0A645G1Y5</accession>